<dbReference type="HOGENOM" id="CLU_922187_0_0_1"/>
<accession>T1GSD4</accession>
<dbReference type="PROSITE" id="PS50280">
    <property type="entry name" value="SET"/>
    <property type="match status" value="1"/>
</dbReference>
<dbReference type="FunFam" id="2.170.270.10:FF:000013">
    <property type="entry name" value="Histone-lysine N-methyltransferase SMYD1 isoform 1"/>
    <property type="match status" value="1"/>
</dbReference>
<dbReference type="GO" id="GO:0008170">
    <property type="term" value="F:N-methyltransferase activity"/>
    <property type="evidence" value="ECO:0007669"/>
    <property type="project" value="UniProtKB-ARBA"/>
</dbReference>
<dbReference type="Gene3D" id="2.170.270.10">
    <property type="entry name" value="SET domain"/>
    <property type="match status" value="1"/>
</dbReference>
<dbReference type="SUPFAM" id="SSF82199">
    <property type="entry name" value="SET domain"/>
    <property type="match status" value="1"/>
</dbReference>
<keyword evidence="1" id="KW-0489">Methyltransferase</keyword>
<keyword evidence="6" id="KW-1185">Reference proteome</keyword>
<dbReference type="CDD" id="cd20071">
    <property type="entry name" value="SET_SMYD"/>
    <property type="match status" value="1"/>
</dbReference>
<evidence type="ECO:0000256" key="2">
    <source>
        <dbReference type="ARBA" id="ARBA00022679"/>
    </source>
</evidence>
<evidence type="ECO:0000313" key="6">
    <source>
        <dbReference type="Proteomes" id="UP000015102"/>
    </source>
</evidence>
<dbReference type="STRING" id="36166.T1GSD4"/>
<feature type="domain" description="SET" evidence="4">
    <location>
        <begin position="24"/>
        <end position="252"/>
    </location>
</feature>
<keyword evidence="2" id="KW-0808">Transferase</keyword>
<dbReference type="GO" id="GO:0032259">
    <property type="term" value="P:methylation"/>
    <property type="evidence" value="ECO:0007669"/>
    <property type="project" value="UniProtKB-KW"/>
</dbReference>
<dbReference type="Gene3D" id="6.10.140.2220">
    <property type="match status" value="1"/>
</dbReference>
<organism evidence="5 6">
    <name type="scientific">Megaselia scalaris</name>
    <name type="common">Humpbacked fly</name>
    <name type="synonym">Phora scalaris</name>
    <dbReference type="NCBI Taxonomy" id="36166"/>
    <lineage>
        <taxon>Eukaryota</taxon>
        <taxon>Metazoa</taxon>
        <taxon>Ecdysozoa</taxon>
        <taxon>Arthropoda</taxon>
        <taxon>Hexapoda</taxon>
        <taxon>Insecta</taxon>
        <taxon>Pterygota</taxon>
        <taxon>Neoptera</taxon>
        <taxon>Endopterygota</taxon>
        <taxon>Diptera</taxon>
        <taxon>Brachycera</taxon>
        <taxon>Muscomorpha</taxon>
        <taxon>Platypezoidea</taxon>
        <taxon>Phoridae</taxon>
        <taxon>Megaseliini</taxon>
        <taxon>Megaselia</taxon>
    </lineage>
</organism>
<dbReference type="Pfam" id="PF00856">
    <property type="entry name" value="SET"/>
    <property type="match status" value="1"/>
</dbReference>
<evidence type="ECO:0000256" key="3">
    <source>
        <dbReference type="ARBA" id="ARBA00022691"/>
    </source>
</evidence>
<dbReference type="EMBL" id="CAQQ02020593">
    <property type="status" value="NOT_ANNOTATED_CDS"/>
    <property type="molecule type" value="Genomic_DNA"/>
</dbReference>
<reference evidence="5" key="2">
    <citation type="submission" date="2015-06" db="UniProtKB">
        <authorList>
            <consortium name="EnsemblMetazoa"/>
        </authorList>
    </citation>
    <scope>IDENTIFICATION</scope>
</reference>
<proteinExistence type="predicted"/>
<dbReference type="SMART" id="SM00317">
    <property type="entry name" value="SET"/>
    <property type="match status" value="1"/>
</dbReference>
<protein>
    <recommendedName>
        <fullName evidence="4">SET domain-containing protein</fullName>
    </recommendedName>
</protein>
<dbReference type="AlphaFoldDB" id="T1GSD4"/>
<evidence type="ECO:0000313" key="5">
    <source>
        <dbReference type="EnsemblMetazoa" id="MESCA006589-PA"/>
    </source>
</evidence>
<reference evidence="6" key="1">
    <citation type="submission" date="2013-02" db="EMBL/GenBank/DDBJ databases">
        <authorList>
            <person name="Hughes D."/>
        </authorList>
    </citation>
    <scope>NUCLEOTIDE SEQUENCE</scope>
    <source>
        <strain>Durham</strain>
        <strain evidence="6">NC isolate 2 -- Noor lab</strain>
    </source>
</reference>
<sequence>MICPKKLAELINTNCAPNLKQKDPNWEIGVSKIAGRGVYATRNLKCGEIIFKDDPLLIGPTLRNETPLNTCTVCYSLLDPKKFLCKQGCGLPLCENCSRKKQHKAECQLFKSWEPVEPQTPNILVIRLITVARAMLFNANQKALLYAMQANIDTTFRNEVKNASACFKNFPTDKKIVEYLHRTVAILNTNSYEVNSSKQSDFPLRALYPLAGILNHECVPNTTYTFDEKNYTIILKAAKDIKEGQEITISYTKLLWSNLMRQLFLKMTKQFSCKCQRCSDPTVSIFVPFLV</sequence>
<dbReference type="InterPro" id="IPR001214">
    <property type="entry name" value="SET_dom"/>
</dbReference>
<name>T1GSD4_MEGSC</name>
<keyword evidence="3" id="KW-0949">S-adenosyl-L-methionine</keyword>
<dbReference type="Gene3D" id="1.10.220.160">
    <property type="match status" value="1"/>
</dbReference>
<dbReference type="InterPro" id="IPR046341">
    <property type="entry name" value="SET_dom_sf"/>
</dbReference>
<dbReference type="Proteomes" id="UP000015102">
    <property type="component" value="Unassembled WGS sequence"/>
</dbReference>
<dbReference type="InterPro" id="IPR053010">
    <property type="entry name" value="SET_SmydA-8"/>
</dbReference>
<evidence type="ECO:0000259" key="4">
    <source>
        <dbReference type="PROSITE" id="PS50280"/>
    </source>
</evidence>
<dbReference type="PANTHER" id="PTHR46455">
    <property type="entry name" value="SET AND MYND DOMAIN CONTAINING, ARTHROPOD-SPECIFIC, MEMBER 4, ISOFORM A"/>
    <property type="match status" value="1"/>
</dbReference>
<dbReference type="GO" id="GO:0008276">
    <property type="term" value="F:protein methyltransferase activity"/>
    <property type="evidence" value="ECO:0007669"/>
    <property type="project" value="UniProtKB-ARBA"/>
</dbReference>
<dbReference type="EnsemblMetazoa" id="MESCA006589-RA">
    <property type="protein sequence ID" value="MESCA006589-PA"/>
    <property type="gene ID" value="MESCA006589"/>
</dbReference>
<dbReference type="GO" id="GO:0008757">
    <property type="term" value="F:S-adenosylmethionine-dependent methyltransferase activity"/>
    <property type="evidence" value="ECO:0007669"/>
    <property type="project" value="UniProtKB-ARBA"/>
</dbReference>
<evidence type="ECO:0000256" key="1">
    <source>
        <dbReference type="ARBA" id="ARBA00022603"/>
    </source>
</evidence>
<dbReference type="PANTHER" id="PTHR46455:SF3">
    <property type="entry name" value="SET AND MYND DOMAIN CONTAINING, ARTHROPOD-SPECIFIC, MEMBER 9, ISOFORM A-RELATED"/>
    <property type="match status" value="1"/>
</dbReference>